<dbReference type="STRING" id="4097.A0A1S4DAD5"/>
<evidence type="ECO:0000256" key="1">
    <source>
        <dbReference type="SAM" id="MobiDB-lite"/>
    </source>
</evidence>
<evidence type="ECO:0000313" key="3">
    <source>
        <dbReference type="RefSeq" id="XP_016510333.1"/>
    </source>
</evidence>
<gene>
    <name evidence="3" type="primary">LOC107827663</name>
</gene>
<dbReference type="InterPro" id="IPR001214">
    <property type="entry name" value="SET_dom"/>
</dbReference>
<sequence length="391" mass="43215">MEIRANEEIPIGQDLTPPIPPLSLSLHHSILLSHCSSCFSPLPPSPFYPTYPNPDHFVRYCSLQCSSLDSPLHFSSSEFHFFHLFPQPLYTTSPTSTDLRLSLRLIHRFQEANVSFSNLERIGGLMTNFKKLTLLEEQQYYNDDDDGLSGRIRDGAKAMAVARRMRDGLDTNVELSAAEYAVEAAVLCLVLTNSVEVHDKDGRSIGVGVYDLAFSYVNHSCSPNASYRFCTAFDCGGELEFRICPAPSETCASGTESGSIINGSEACGPRIVLRSIKAIQKSEEVLITYTDLLQPKVKMFGSVTRVENDNLENHRENGVAIPIIGAPPQNPDNGPGPIPAYTGSQDAQQVDETSHTNKSIQYGDQQEAQKTLAREEREVSLHVIFEMLQAQ</sequence>
<evidence type="ECO:0000259" key="2">
    <source>
        <dbReference type="Pfam" id="PF00856"/>
    </source>
</evidence>
<proteinExistence type="predicted"/>
<dbReference type="Pfam" id="PF00856">
    <property type="entry name" value="SET"/>
    <property type="match status" value="1"/>
</dbReference>
<feature type="region of interest" description="Disordered" evidence="1">
    <location>
        <begin position="324"/>
        <end position="371"/>
    </location>
</feature>
<dbReference type="Gene3D" id="1.10.220.160">
    <property type="match status" value="1"/>
</dbReference>
<feature type="compositionally biased region" description="Pro residues" evidence="1">
    <location>
        <begin position="328"/>
        <end position="338"/>
    </location>
</feature>
<dbReference type="PaxDb" id="4097-A0A1S4DAD5"/>
<dbReference type="RefSeq" id="XP_016510333.1">
    <property type="nucleotide sequence ID" value="XM_016654847.1"/>
</dbReference>
<protein>
    <submittedName>
        <fullName evidence="3">Protein SET DOMAIN GROUP 41 isoform X1</fullName>
    </submittedName>
</protein>
<name>A0A1S4DAD5_TOBAC</name>
<feature type="domain" description="SET" evidence="2">
    <location>
        <begin position="198"/>
        <end position="289"/>
    </location>
</feature>
<dbReference type="Gene3D" id="6.10.140.2220">
    <property type="match status" value="1"/>
</dbReference>
<dbReference type="Gene3D" id="2.170.270.10">
    <property type="entry name" value="SET domain"/>
    <property type="match status" value="1"/>
</dbReference>
<dbReference type="AlphaFoldDB" id="A0A1S4DAD5"/>
<dbReference type="PANTHER" id="PTHR47780:SF1">
    <property type="entry name" value="PROTEIN SET DOMAIN GROUP 41"/>
    <property type="match status" value="1"/>
</dbReference>
<accession>A0A1S4DAD5</accession>
<dbReference type="SUPFAM" id="SSF82199">
    <property type="entry name" value="SET domain"/>
    <property type="match status" value="1"/>
</dbReference>
<dbReference type="OrthoDB" id="5945798at2759"/>
<dbReference type="KEGG" id="nta:107827663"/>
<reference evidence="3" key="1">
    <citation type="submission" date="2025-08" db="UniProtKB">
        <authorList>
            <consortium name="RefSeq"/>
        </authorList>
    </citation>
    <scope>IDENTIFICATION</scope>
</reference>
<organism evidence="3">
    <name type="scientific">Nicotiana tabacum</name>
    <name type="common">Common tobacco</name>
    <dbReference type="NCBI Taxonomy" id="4097"/>
    <lineage>
        <taxon>Eukaryota</taxon>
        <taxon>Viridiplantae</taxon>
        <taxon>Streptophyta</taxon>
        <taxon>Embryophyta</taxon>
        <taxon>Tracheophyta</taxon>
        <taxon>Spermatophyta</taxon>
        <taxon>Magnoliopsida</taxon>
        <taxon>eudicotyledons</taxon>
        <taxon>Gunneridae</taxon>
        <taxon>Pentapetalae</taxon>
        <taxon>asterids</taxon>
        <taxon>lamiids</taxon>
        <taxon>Solanales</taxon>
        <taxon>Solanaceae</taxon>
        <taxon>Nicotianoideae</taxon>
        <taxon>Nicotianeae</taxon>
        <taxon>Nicotiana</taxon>
    </lineage>
</organism>
<dbReference type="PANTHER" id="PTHR47780">
    <property type="entry name" value="PROTEIN SET DOMAIN GROUP 41"/>
    <property type="match status" value="1"/>
</dbReference>
<dbReference type="InterPro" id="IPR046341">
    <property type="entry name" value="SET_dom_sf"/>
</dbReference>
<feature type="compositionally biased region" description="Polar residues" evidence="1">
    <location>
        <begin position="342"/>
        <end position="369"/>
    </location>
</feature>